<dbReference type="SUPFAM" id="SSF49452">
    <property type="entry name" value="Starch-binding domain-like"/>
    <property type="match status" value="1"/>
</dbReference>
<reference evidence="2" key="1">
    <citation type="submission" date="2022-10" db="EMBL/GenBank/DDBJ databases">
        <title>The complete genomes of actinobacterial strains from the NBC collection.</title>
        <authorList>
            <person name="Joergensen T.S."/>
            <person name="Alvarez Arevalo M."/>
            <person name="Sterndorff E.B."/>
            <person name="Faurdal D."/>
            <person name="Vuksanovic O."/>
            <person name="Mourched A.-S."/>
            <person name="Charusanti P."/>
            <person name="Shaw S."/>
            <person name="Blin K."/>
            <person name="Weber T."/>
        </authorList>
    </citation>
    <scope>NUCLEOTIDE SEQUENCE</scope>
    <source>
        <strain evidence="2">NBC_00283</strain>
    </source>
</reference>
<evidence type="ECO:0000259" key="1">
    <source>
        <dbReference type="Pfam" id="PF14065"/>
    </source>
</evidence>
<name>A0ABZ1RF68_9ACTN</name>
<organism evidence="2 3">
    <name type="scientific">Streptomyces goshikiensis</name>
    <dbReference type="NCBI Taxonomy" id="1942"/>
    <lineage>
        <taxon>Bacteria</taxon>
        <taxon>Bacillati</taxon>
        <taxon>Actinomycetota</taxon>
        <taxon>Actinomycetes</taxon>
        <taxon>Kitasatosporales</taxon>
        <taxon>Streptomycetaceae</taxon>
        <taxon>Streptomyces</taxon>
    </lineage>
</organism>
<dbReference type="Proteomes" id="UP001432075">
    <property type="component" value="Chromosome"/>
</dbReference>
<dbReference type="InterPro" id="IPR025351">
    <property type="entry name" value="Pvc16_N"/>
</dbReference>
<proteinExistence type="predicted"/>
<accession>A0ABZ1RF68</accession>
<dbReference type="EMBL" id="CP108057">
    <property type="protein sequence ID" value="WUO44956.1"/>
    <property type="molecule type" value="Genomic_DNA"/>
</dbReference>
<sequence length="279" mass="30155">MFQDLDATLKALLGDSLAPEELRAADVSFVTPDKDFKPAQDTVNLFLHDVQENRALRSQEPLVDRAAAGDGYTSRRPPMRVDCTYLATAWSHKSGGVKAEDEHRLLGQLLLWLGRFPVIDERFLQGGVARPAQLHPLPASVGQPRDSAGMGQFWTALGVAPRPALALTVTLGLASPEPPQQLPAVRDVLLDPSVLGRPALRGRVLDVLDGAARPATGARVSVVEAGRDTVAGRSGDFSFGSLDFGEYTLLVRLPGRPDLQTRVAYRSDHQVHNVVLPQP</sequence>
<gene>
    <name evidence="2" type="ORF">OHU17_03535</name>
</gene>
<keyword evidence="3" id="KW-1185">Reference proteome</keyword>
<feature type="domain" description="Pvc16 N-terminal" evidence="1">
    <location>
        <begin position="5"/>
        <end position="181"/>
    </location>
</feature>
<dbReference type="InterPro" id="IPR013784">
    <property type="entry name" value="Carb-bd-like_fold"/>
</dbReference>
<dbReference type="Pfam" id="PF14065">
    <property type="entry name" value="Pvc16_N"/>
    <property type="match status" value="1"/>
</dbReference>
<evidence type="ECO:0000313" key="3">
    <source>
        <dbReference type="Proteomes" id="UP001432075"/>
    </source>
</evidence>
<evidence type="ECO:0000313" key="2">
    <source>
        <dbReference type="EMBL" id="WUO44956.1"/>
    </source>
</evidence>
<dbReference type="RefSeq" id="WP_190030722.1">
    <property type="nucleotide sequence ID" value="NZ_BMVE01000003.1"/>
</dbReference>
<protein>
    <submittedName>
        <fullName evidence="2">Pvc16 family protein</fullName>
    </submittedName>
</protein>